<reference evidence="3" key="1">
    <citation type="journal article" date="2017" name="Genome Announc.">
        <title>Complete Genome Sequence of Mycobacterium stephanolepidis.</title>
        <authorList>
            <person name="Fukano H."/>
            <person name="Yoshida M."/>
            <person name="Katayama Y."/>
            <person name="Omatsu T."/>
            <person name="Mizutani T."/>
            <person name="Kurata O."/>
            <person name="Wada S."/>
            <person name="Hoshino Y."/>
        </authorList>
    </citation>
    <scope>NUCLEOTIDE SEQUENCE [LARGE SCALE GENOMIC DNA]</scope>
    <source>
        <strain evidence="3">NJB0901</strain>
    </source>
</reference>
<accession>A0A1Z4F106</accession>
<evidence type="ECO:0000313" key="2">
    <source>
        <dbReference type="EMBL" id="BAX98867.1"/>
    </source>
</evidence>
<dbReference type="RefSeq" id="WP_096503134.1">
    <property type="nucleotide sequence ID" value="NZ_AP018165.1"/>
</dbReference>
<dbReference type="Pfam" id="PF06074">
    <property type="entry name" value="Portal_Mu"/>
    <property type="match status" value="1"/>
</dbReference>
<dbReference type="Proteomes" id="UP000217954">
    <property type="component" value="Chromosome"/>
</dbReference>
<dbReference type="KEGG" id="mste:MSTE_03567"/>
<evidence type="ECO:0000313" key="3">
    <source>
        <dbReference type="Proteomes" id="UP000217954"/>
    </source>
</evidence>
<sequence>MTKRVQTAMPVGESGYVTPFVDGWVNWDPYEKVPDLQHPAAVSVFLEMDNNDSRVSSLLEAISLPILETGWRIDPNGADADVVQFVSRNMNLPVVGFDEVDDPGRSRGRFSWLAHLREVASPTPQFGHAVFEQVYRREADGRFVLRKLGPRPQWTIQKFNVAMDGGLDSITQLAPASNGRVMYGPAPLDIPINRMVVYTRNKRPGYWQGRSILRSSYKHWLLKNELLRIEVAVARRNGMGVPVGTASKPNDDKEVAAMQKIASGFQGGMHSGVGLAQGQSLALLGVQGNLPDIRASIVYHDKAIALAGLAHYMNLDTGGSYALAAVQERPFVQAVNAAAKSYQEIGQAHVIEDLVDINFGTEVRAPRLVFDKIGSQQDATAAALKMLVEAGLLAPDLRIERTLRQSLDLPAKPDADDPDAAAPKEPDAPVVPAPEVSDPTQSAEDTEAQALAFAKGRLF</sequence>
<proteinExistence type="predicted"/>
<gene>
    <name evidence="2" type="ORF">MSTE_03567</name>
</gene>
<feature type="compositionally biased region" description="Low complexity" evidence="1">
    <location>
        <begin position="428"/>
        <end position="439"/>
    </location>
</feature>
<reference evidence="2 3" key="2">
    <citation type="journal article" date="2017" name="Int. J. Syst. Evol. Microbiol.">
        <title>Mycobacterium stephanolepidis sp. nov., a rapidly growing species related to Mycobacterium chelonae, isolated from marine teleost fish, Stephanolepis cirrhifer.</title>
        <authorList>
            <person name="Fukano H."/>
            <person name="Wada S."/>
            <person name="Kurata O."/>
            <person name="Katayama K."/>
            <person name="Fujiwara N."/>
            <person name="Hoshino Y."/>
        </authorList>
    </citation>
    <scope>NUCLEOTIDE SEQUENCE [LARGE SCALE GENOMIC DNA]</scope>
    <source>
        <strain evidence="2 3">NJB0901</strain>
    </source>
</reference>
<organism evidence="2 3">
    <name type="scientific">[Mycobacterium] stephanolepidis</name>
    <dbReference type="NCBI Taxonomy" id="1520670"/>
    <lineage>
        <taxon>Bacteria</taxon>
        <taxon>Bacillati</taxon>
        <taxon>Actinomycetota</taxon>
        <taxon>Actinomycetes</taxon>
        <taxon>Mycobacteriales</taxon>
        <taxon>Mycobacteriaceae</taxon>
        <taxon>Mycobacteroides</taxon>
    </lineage>
</organism>
<feature type="region of interest" description="Disordered" evidence="1">
    <location>
        <begin position="408"/>
        <end position="446"/>
    </location>
</feature>
<dbReference type="AlphaFoldDB" id="A0A1Z4F106"/>
<evidence type="ECO:0008006" key="4">
    <source>
        <dbReference type="Google" id="ProtNLM"/>
    </source>
</evidence>
<keyword evidence="3" id="KW-1185">Reference proteome</keyword>
<dbReference type="EMBL" id="AP018165">
    <property type="protein sequence ID" value="BAX98867.1"/>
    <property type="molecule type" value="Genomic_DNA"/>
</dbReference>
<evidence type="ECO:0000256" key="1">
    <source>
        <dbReference type="SAM" id="MobiDB-lite"/>
    </source>
</evidence>
<dbReference type="OrthoDB" id="1804088at2"/>
<protein>
    <recommendedName>
        <fullName evidence="4">Portal protein</fullName>
    </recommendedName>
</protein>
<name>A0A1Z4F106_9MYCO</name>
<dbReference type="InterPro" id="IPR009279">
    <property type="entry name" value="Portal_Mu"/>
</dbReference>